<gene>
    <name evidence="5" type="primary">rpl21e</name>
    <name evidence="6" type="ORF">AC482_06820</name>
</gene>
<keyword evidence="3 5" id="KW-0687">Ribonucleoprotein</keyword>
<evidence type="ECO:0000313" key="7">
    <source>
        <dbReference type="Proteomes" id="UP000037210"/>
    </source>
</evidence>
<evidence type="ECO:0000256" key="5">
    <source>
        <dbReference type="HAMAP-Rule" id="MF_00369"/>
    </source>
</evidence>
<proteinExistence type="inferred from homology"/>
<evidence type="ECO:0000256" key="1">
    <source>
        <dbReference type="ARBA" id="ARBA00008427"/>
    </source>
</evidence>
<dbReference type="FunFam" id="2.30.30.70:FF:000001">
    <property type="entry name" value="60S ribosomal protein L21"/>
    <property type="match status" value="1"/>
</dbReference>
<comment type="caution">
    <text evidence="6">The sequence shown here is derived from an EMBL/GenBank/DDBJ whole genome shotgun (WGS) entry which is preliminary data.</text>
</comment>
<dbReference type="AlphaFoldDB" id="A0A0M0BLX8"/>
<sequence length="104" mass="11396">MGKSSGPRRKSRKALTKPVRARGKLGLTRLLAGYEDGEKVVIDIDPAVHKGMPHRRYQGKVGTVVEGRGRAYVVEIPQRRTAKLIIAGPEHLRRHGGEGADVSH</sequence>
<dbReference type="SUPFAM" id="SSF50104">
    <property type="entry name" value="Translation proteins SH3-like domain"/>
    <property type="match status" value="1"/>
</dbReference>
<dbReference type="PATRIC" id="fig|1685127.3.peg.216"/>
<accession>A0A0M0BLX8</accession>
<dbReference type="InterPro" id="IPR018259">
    <property type="entry name" value="Ribosomal_eL21_CS"/>
</dbReference>
<dbReference type="Gene3D" id="2.30.30.70">
    <property type="entry name" value="Ribosomal protein L21"/>
    <property type="match status" value="1"/>
</dbReference>
<dbReference type="GO" id="GO:1990904">
    <property type="term" value="C:ribonucleoprotein complex"/>
    <property type="evidence" value="ECO:0007669"/>
    <property type="project" value="UniProtKB-KW"/>
</dbReference>
<keyword evidence="2 5" id="KW-0689">Ribosomal protein</keyword>
<dbReference type="PROSITE" id="PS01171">
    <property type="entry name" value="RIBOSOMAL_L21E"/>
    <property type="match status" value="1"/>
</dbReference>
<reference evidence="6 7" key="1">
    <citation type="submission" date="2015-06" db="EMBL/GenBank/DDBJ databases">
        <title>New insights into the roles of widespread benthic archaea in carbon and nitrogen cycling.</title>
        <authorList>
            <person name="Lazar C.S."/>
            <person name="Baker B.J."/>
            <person name="Seitz K.W."/>
            <person name="Hyde A.S."/>
            <person name="Dick G.J."/>
            <person name="Hinrichs K.-U."/>
            <person name="Teske A.P."/>
        </authorList>
    </citation>
    <scope>NUCLEOTIDE SEQUENCE [LARGE SCALE GENOMIC DNA]</scope>
    <source>
        <strain evidence="6">DG-45</strain>
    </source>
</reference>
<dbReference type="GO" id="GO:0006412">
    <property type="term" value="P:translation"/>
    <property type="evidence" value="ECO:0007669"/>
    <property type="project" value="UniProtKB-UniRule"/>
</dbReference>
<evidence type="ECO:0000256" key="2">
    <source>
        <dbReference type="ARBA" id="ARBA00022980"/>
    </source>
</evidence>
<dbReference type="InterPro" id="IPR008991">
    <property type="entry name" value="Translation_prot_SH3-like_sf"/>
</dbReference>
<evidence type="ECO:0000256" key="3">
    <source>
        <dbReference type="ARBA" id="ARBA00023274"/>
    </source>
</evidence>
<organism evidence="6 7">
    <name type="scientific">miscellaneous Crenarchaeota group-15 archaeon DG-45</name>
    <dbReference type="NCBI Taxonomy" id="1685127"/>
    <lineage>
        <taxon>Archaea</taxon>
        <taxon>Candidatus Bathyarchaeota</taxon>
        <taxon>MCG-15</taxon>
    </lineage>
</organism>
<evidence type="ECO:0000313" key="6">
    <source>
        <dbReference type="EMBL" id="KON29336.1"/>
    </source>
</evidence>
<dbReference type="Pfam" id="PF01157">
    <property type="entry name" value="Ribosomal_L21e"/>
    <property type="match status" value="1"/>
</dbReference>
<evidence type="ECO:0000256" key="4">
    <source>
        <dbReference type="ARBA" id="ARBA00035219"/>
    </source>
</evidence>
<comment type="similarity">
    <text evidence="1 5">Belongs to the eukaryotic ribosomal protein eL21 family.</text>
</comment>
<dbReference type="Proteomes" id="UP000037210">
    <property type="component" value="Unassembled WGS sequence"/>
</dbReference>
<dbReference type="NCBIfam" id="NF003303">
    <property type="entry name" value="PRK04306.1"/>
    <property type="match status" value="1"/>
</dbReference>
<dbReference type="EMBL" id="LFWZ01000068">
    <property type="protein sequence ID" value="KON29336.1"/>
    <property type="molecule type" value="Genomic_DNA"/>
</dbReference>
<dbReference type="InterPro" id="IPR001147">
    <property type="entry name" value="Ribosomal_eL21"/>
</dbReference>
<dbReference type="GO" id="GO:0005840">
    <property type="term" value="C:ribosome"/>
    <property type="evidence" value="ECO:0007669"/>
    <property type="project" value="UniProtKB-KW"/>
</dbReference>
<dbReference type="GO" id="GO:0003735">
    <property type="term" value="F:structural constituent of ribosome"/>
    <property type="evidence" value="ECO:0007669"/>
    <property type="project" value="InterPro"/>
</dbReference>
<protein>
    <recommendedName>
        <fullName evidence="4 5">Large ribosomal subunit protein eL21</fullName>
    </recommendedName>
</protein>
<name>A0A0M0BLX8_9ARCH</name>
<dbReference type="InterPro" id="IPR036948">
    <property type="entry name" value="Ribosomal_eL21_sf"/>
</dbReference>
<dbReference type="InterPro" id="IPR022856">
    <property type="entry name" value="Ribosomal_eL21_arc"/>
</dbReference>
<dbReference type="PANTHER" id="PTHR20981">
    <property type="entry name" value="60S RIBOSOMAL PROTEIN L21"/>
    <property type="match status" value="1"/>
</dbReference>
<dbReference type="HAMAP" id="MF_00369">
    <property type="entry name" value="Ribosomal_eL21"/>
    <property type="match status" value="1"/>
</dbReference>